<feature type="domain" description="Methyltransferase type 11" evidence="1">
    <location>
        <begin position="58"/>
        <end position="152"/>
    </location>
</feature>
<dbReference type="InterPro" id="IPR029063">
    <property type="entry name" value="SAM-dependent_MTases_sf"/>
</dbReference>
<protein>
    <recommendedName>
        <fullName evidence="1">Methyltransferase type 11 domain-containing protein</fullName>
    </recommendedName>
</protein>
<organism evidence="2 3">
    <name type="scientific">Candidatus Kuenenbacteria bacterium CG1_02_38_13</name>
    <dbReference type="NCBI Taxonomy" id="1805235"/>
    <lineage>
        <taxon>Bacteria</taxon>
        <taxon>Candidatus Kueneniibacteriota</taxon>
    </lineage>
</organism>
<comment type="caution">
    <text evidence="2">The sequence shown here is derived from an EMBL/GenBank/DDBJ whole genome shotgun (WGS) entry which is preliminary data.</text>
</comment>
<dbReference type="SUPFAM" id="SSF53335">
    <property type="entry name" value="S-adenosyl-L-methionine-dependent methyltransferases"/>
    <property type="match status" value="1"/>
</dbReference>
<gene>
    <name evidence="2" type="ORF">AUJ29_00995</name>
</gene>
<dbReference type="EMBL" id="MNVB01000024">
    <property type="protein sequence ID" value="OIO17690.1"/>
    <property type="molecule type" value="Genomic_DNA"/>
</dbReference>
<dbReference type="CDD" id="cd02440">
    <property type="entry name" value="AdoMet_MTases"/>
    <property type="match status" value="1"/>
</dbReference>
<dbReference type="GO" id="GO:0008757">
    <property type="term" value="F:S-adenosylmethionine-dependent methyltransferase activity"/>
    <property type="evidence" value="ECO:0007669"/>
    <property type="project" value="InterPro"/>
</dbReference>
<dbReference type="Pfam" id="PF08241">
    <property type="entry name" value="Methyltransf_11"/>
    <property type="match status" value="1"/>
</dbReference>
<name>A0A1J4U014_9BACT</name>
<proteinExistence type="predicted"/>
<dbReference type="InterPro" id="IPR013216">
    <property type="entry name" value="Methyltransf_11"/>
</dbReference>
<dbReference type="Proteomes" id="UP000182465">
    <property type="component" value="Unassembled WGS sequence"/>
</dbReference>
<sequence length="229" mass="26302">MRMILNRIKNRIFANIIKHKPNPKGYSTIVGVGSVVPCQVEAYFLALNKYVDESASILDVGFGLGYGLNILAIKAKEVSGVDVDKKVYEYCQGTIVGKNPKLVYLSLYDGYSLNFPDNYFDVVTCVDTIEHVEDYNRLIKEILRVSKKGVFLSTPNRRPEYTNADGTPKNHWHLREWSFDEFNEIVRRYGRVDWNFLNGPFEGPFTWSKTLKENSLTLSPFILKDNNDQ</sequence>
<dbReference type="Gene3D" id="3.40.50.150">
    <property type="entry name" value="Vaccinia Virus protein VP39"/>
    <property type="match status" value="1"/>
</dbReference>
<evidence type="ECO:0000313" key="3">
    <source>
        <dbReference type="Proteomes" id="UP000182465"/>
    </source>
</evidence>
<evidence type="ECO:0000313" key="2">
    <source>
        <dbReference type="EMBL" id="OIO17690.1"/>
    </source>
</evidence>
<reference evidence="2 3" key="1">
    <citation type="journal article" date="2016" name="Environ. Microbiol.">
        <title>Genomic resolution of a cold subsurface aquifer community provides metabolic insights for novel microbes adapted to high CO concentrations.</title>
        <authorList>
            <person name="Probst A.J."/>
            <person name="Castelle C.J."/>
            <person name="Singh A."/>
            <person name="Brown C.T."/>
            <person name="Anantharaman K."/>
            <person name="Sharon I."/>
            <person name="Hug L.A."/>
            <person name="Burstein D."/>
            <person name="Emerson J.B."/>
            <person name="Thomas B.C."/>
            <person name="Banfield J.F."/>
        </authorList>
    </citation>
    <scope>NUCLEOTIDE SEQUENCE [LARGE SCALE GENOMIC DNA]</scope>
    <source>
        <strain evidence="2">CG1_02_38_13</strain>
    </source>
</reference>
<accession>A0A1J4U014</accession>
<evidence type="ECO:0000259" key="1">
    <source>
        <dbReference type="Pfam" id="PF08241"/>
    </source>
</evidence>
<dbReference type="AlphaFoldDB" id="A0A1J4U014"/>